<dbReference type="SUPFAM" id="SSF53597">
    <property type="entry name" value="Dihydrofolate reductase-like"/>
    <property type="match status" value="1"/>
</dbReference>
<sequence>MSKVVLYIATSLDGFVAGENDDISWLFQFNDVDYGYDAFFSRIGAIVEGRRAYDLEIKHGWEHAHPVSTFVLSHSQPERKPLRSDIVFTDDDIADVLRRAKQVSDKDVWIEGGANVAQQFIKRRMVDEIVLSIAPVLLGRGISLFGDAGEQLNLSLGEVRRFDKGLVQLCYDFQSR</sequence>
<protein>
    <submittedName>
        <fullName evidence="2">Dihydrofolate reductase</fullName>
        <ecNumber evidence="2">1.5.1.3</ecNumber>
    </submittedName>
</protein>
<gene>
    <name evidence="2" type="ORF">MES5069_430029</name>
</gene>
<dbReference type="PANTHER" id="PTHR38011">
    <property type="entry name" value="DIHYDROFOLATE REDUCTASE FAMILY PROTEIN (AFU_ORTHOLOGUE AFUA_8G06820)"/>
    <property type="match status" value="1"/>
</dbReference>
<dbReference type="Proteomes" id="UP001153050">
    <property type="component" value="Unassembled WGS sequence"/>
</dbReference>
<name>A0ABM9E770_9HYPH</name>
<dbReference type="InterPro" id="IPR024072">
    <property type="entry name" value="DHFR-like_dom_sf"/>
</dbReference>
<dbReference type="PANTHER" id="PTHR38011:SF11">
    <property type="entry name" value="2,5-DIAMINO-6-RIBOSYLAMINO-4(3H)-PYRIMIDINONE 5'-PHOSPHATE REDUCTASE"/>
    <property type="match status" value="1"/>
</dbReference>
<evidence type="ECO:0000313" key="3">
    <source>
        <dbReference type="Proteomes" id="UP001153050"/>
    </source>
</evidence>
<dbReference type="GO" id="GO:0004146">
    <property type="term" value="F:dihydrofolate reductase activity"/>
    <property type="evidence" value="ECO:0007669"/>
    <property type="project" value="UniProtKB-EC"/>
</dbReference>
<dbReference type="EC" id="1.5.1.3" evidence="2"/>
<keyword evidence="2" id="KW-0560">Oxidoreductase</keyword>
<comment type="caution">
    <text evidence="2">The sequence shown here is derived from an EMBL/GenBank/DDBJ whole genome shotgun (WGS) entry which is preliminary data.</text>
</comment>
<dbReference type="InterPro" id="IPR050765">
    <property type="entry name" value="Riboflavin_Biosynth_HTPR"/>
</dbReference>
<dbReference type="Pfam" id="PF01872">
    <property type="entry name" value="RibD_C"/>
    <property type="match status" value="1"/>
</dbReference>
<evidence type="ECO:0000259" key="1">
    <source>
        <dbReference type="Pfam" id="PF01872"/>
    </source>
</evidence>
<feature type="domain" description="Bacterial bifunctional deaminase-reductase C-terminal" evidence="1">
    <location>
        <begin position="3"/>
        <end position="167"/>
    </location>
</feature>
<dbReference type="Gene3D" id="3.40.430.10">
    <property type="entry name" value="Dihydrofolate Reductase, subunit A"/>
    <property type="match status" value="1"/>
</dbReference>
<reference evidence="2 3" key="1">
    <citation type="submission" date="2022-03" db="EMBL/GenBank/DDBJ databases">
        <authorList>
            <person name="Brunel B."/>
        </authorList>
    </citation>
    <scope>NUCLEOTIDE SEQUENCE [LARGE SCALE GENOMIC DNA]</scope>
    <source>
        <strain evidence="2">STM5069sample</strain>
    </source>
</reference>
<proteinExistence type="predicted"/>
<dbReference type="EMBL" id="CAKXZT010000139">
    <property type="protein sequence ID" value="CAH2404615.1"/>
    <property type="molecule type" value="Genomic_DNA"/>
</dbReference>
<dbReference type="InterPro" id="IPR002734">
    <property type="entry name" value="RibDG_C"/>
</dbReference>
<dbReference type="RefSeq" id="WP_254020067.1">
    <property type="nucleotide sequence ID" value="NZ_CAKXZT010000139.1"/>
</dbReference>
<organism evidence="2 3">
    <name type="scientific">Mesorhizobium escarrei</name>
    <dbReference type="NCBI Taxonomy" id="666018"/>
    <lineage>
        <taxon>Bacteria</taxon>
        <taxon>Pseudomonadati</taxon>
        <taxon>Pseudomonadota</taxon>
        <taxon>Alphaproteobacteria</taxon>
        <taxon>Hyphomicrobiales</taxon>
        <taxon>Phyllobacteriaceae</taxon>
        <taxon>Mesorhizobium</taxon>
    </lineage>
</organism>
<accession>A0ABM9E770</accession>
<evidence type="ECO:0000313" key="2">
    <source>
        <dbReference type="EMBL" id="CAH2404615.1"/>
    </source>
</evidence>
<keyword evidence="3" id="KW-1185">Reference proteome</keyword>